<dbReference type="AlphaFoldDB" id="A0A1X2GJG0"/>
<dbReference type="InterPro" id="IPR045255">
    <property type="entry name" value="RanBP1-like"/>
</dbReference>
<dbReference type="STRING" id="101127.A0A1X2GJG0"/>
<feature type="compositionally biased region" description="Polar residues" evidence="3">
    <location>
        <begin position="1"/>
        <end position="11"/>
    </location>
</feature>
<keyword evidence="6" id="KW-1185">Reference proteome</keyword>
<evidence type="ECO:0000313" key="6">
    <source>
        <dbReference type="Proteomes" id="UP000242146"/>
    </source>
</evidence>
<dbReference type="Pfam" id="PF00638">
    <property type="entry name" value="Ran_BP1"/>
    <property type="match status" value="1"/>
</dbReference>
<comment type="subcellular location">
    <subcellularLocation>
        <location evidence="1">Nucleus</location>
    </subcellularLocation>
</comment>
<gene>
    <name evidence="5" type="ORF">DM01DRAFT_1383097</name>
</gene>
<dbReference type="Proteomes" id="UP000242146">
    <property type="component" value="Unassembled WGS sequence"/>
</dbReference>
<dbReference type="SUPFAM" id="SSF50729">
    <property type="entry name" value="PH domain-like"/>
    <property type="match status" value="1"/>
</dbReference>
<evidence type="ECO:0000256" key="3">
    <source>
        <dbReference type="SAM" id="MobiDB-lite"/>
    </source>
</evidence>
<feature type="region of interest" description="Disordered" evidence="3">
    <location>
        <begin position="253"/>
        <end position="292"/>
    </location>
</feature>
<accession>A0A1X2GJG0</accession>
<protein>
    <submittedName>
        <fullName evidence="5">PH domain-like protein</fullName>
    </submittedName>
</protein>
<dbReference type="PANTHER" id="PTHR23138">
    <property type="entry name" value="RAN BINDING PROTEIN"/>
    <property type="match status" value="1"/>
</dbReference>
<dbReference type="Gene3D" id="2.30.29.30">
    <property type="entry name" value="Pleckstrin-homology domain (PH domain)/Phosphotyrosine-binding domain (PTB)"/>
    <property type="match status" value="1"/>
</dbReference>
<feature type="compositionally biased region" description="Basic and acidic residues" evidence="3">
    <location>
        <begin position="71"/>
        <end position="86"/>
    </location>
</feature>
<evidence type="ECO:0000259" key="4">
    <source>
        <dbReference type="PROSITE" id="PS50196"/>
    </source>
</evidence>
<dbReference type="InterPro" id="IPR000156">
    <property type="entry name" value="Ran_bind_dom"/>
</dbReference>
<dbReference type="PANTHER" id="PTHR23138:SF142">
    <property type="entry name" value="RAN-BINDING PROTEIN 3B-RELATED"/>
    <property type="match status" value="1"/>
</dbReference>
<evidence type="ECO:0000256" key="1">
    <source>
        <dbReference type="ARBA" id="ARBA00004123"/>
    </source>
</evidence>
<dbReference type="SMART" id="SM00160">
    <property type="entry name" value="RanBD"/>
    <property type="match status" value="1"/>
</dbReference>
<evidence type="ECO:0000313" key="5">
    <source>
        <dbReference type="EMBL" id="ORX55178.1"/>
    </source>
</evidence>
<proteinExistence type="predicted"/>
<feature type="compositionally biased region" description="Polar residues" evidence="3">
    <location>
        <begin position="101"/>
        <end position="124"/>
    </location>
</feature>
<evidence type="ECO:0000256" key="2">
    <source>
        <dbReference type="ARBA" id="ARBA00023242"/>
    </source>
</evidence>
<feature type="compositionally biased region" description="Polar residues" evidence="3">
    <location>
        <begin position="59"/>
        <end position="69"/>
    </location>
</feature>
<dbReference type="InterPro" id="IPR011993">
    <property type="entry name" value="PH-like_dom_sf"/>
</dbReference>
<name>A0A1X2GJG0_9FUNG</name>
<dbReference type="OrthoDB" id="185618at2759"/>
<feature type="domain" description="RanBD1" evidence="4">
    <location>
        <begin position="293"/>
        <end position="413"/>
    </location>
</feature>
<comment type="caution">
    <text evidence="5">The sequence shown here is derived from an EMBL/GenBank/DDBJ whole genome shotgun (WGS) entry which is preliminary data.</text>
</comment>
<dbReference type="CDD" id="cd13180">
    <property type="entry name" value="RanBD_RanBP3"/>
    <property type="match status" value="1"/>
</dbReference>
<reference evidence="5 6" key="1">
    <citation type="submission" date="2016-07" db="EMBL/GenBank/DDBJ databases">
        <title>Pervasive Adenine N6-methylation of Active Genes in Fungi.</title>
        <authorList>
            <consortium name="DOE Joint Genome Institute"/>
            <person name="Mondo S.J."/>
            <person name="Dannebaum R.O."/>
            <person name="Kuo R.C."/>
            <person name="Labutti K."/>
            <person name="Haridas S."/>
            <person name="Kuo A."/>
            <person name="Salamov A."/>
            <person name="Ahrendt S.R."/>
            <person name="Lipzen A."/>
            <person name="Sullivan W."/>
            <person name="Andreopoulos W.B."/>
            <person name="Clum A."/>
            <person name="Lindquist E."/>
            <person name="Daum C."/>
            <person name="Ramamoorthy G.K."/>
            <person name="Gryganskyi A."/>
            <person name="Culley D."/>
            <person name="Magnuson J.K."/>
            <person name="James T.Y."/>
            <person name="O'Malley M.A."/>
            <person name="Stajich J.E."/>
            <person name="Spatafora J.W."/>
            <person name="Visel A."/>
            <person name="Grigoriev I.V."/>
        </authorList>
    </citation>
    <scope>NUCLEOTIDE SEQUENCE [LARGE SCALE GENOMIC DNA]</scope>
    <source>
        <strain evidence="5 6">NRRL 3301</strain>
    </source>
</reference>
<dbReference type="GO" id="GO:0005634">
    <property type="term" value="C:nucleus"/>
    <property type="evidence" value="ECO:0007669"/>
    <property type="project" value="UniProtKB-SubCell"/>
</dbReference>
<keyword evidence="2" id="KW-0539">Nucleus</keyword>
<feature type="compositionally biased region" description="Low complexity" evidence="3">
    <location>
        <begin position="163"/>
        <end position="181"/>
    </location>
</feature>
<feature type="region of interest" description="Disordered" evidence="3">
    <location>
        <begin position="1"/>
        <end position="144"/>
    </location>
</feature>
<feature type="compositionally biased region" description="Acidic residues" evidence="3">
    <location>
        <begin position="125"/>
        <end position="134"/>
    </location>
</feature>
<dbReference type="EMBL" id="MCGT01000012">
    <property type="protein sequence ID" value="ORX55178.1"/>
    <property type="molecule type" value="Genomic_DNA"/>
</dbReference>
<feature type="region of interest" description="Disordered" evidence="3">
    <location>
        <begin position="162"/>
        <end position="186"/>
    </location>
</feature>
<dbReference type="PROSITE" id="PS50196">
    <property type="entry name" value="RANBD1"/>
    <property type="match status" value="1"/>
</dbReference>
<organism evidence="5 6">
    <name type="scientific">Hesseltinella vesiculosa</name>
    <dbReference type="NCBI Taxonomy" id="101127"/>
    <lineage>
        <taxon>Eukaryota</taxon>
        <taxon>Fungi</taxon>
        <taxon>Fungi incertae sedis</taxon>
        <taxon>Mucoromycota</taxon>
        <taxon>Mucoromycotina</taxon>
        <taxon>Mucoromycetes</taxon>
        <taxon>Mucorales</taxon>
        <taxon>Cunninghamellaceae</taxon>
        <taxon>Hesseltinella</taxon>
    </lineage>
</organism>
<sequence length="429" mass="45487">MSSPPDSIHSTQDMDDAFSKKRGRAQSVEPVASPKDEAESEKMPTVSAPKKTKRDEDNLPTSHSMTTIRKNLKDMSTADKPEHMDEAMSSTQGTDDDDLTPTASQQEPPSTKNFSQFGGNSNSDDWGEFAEEEEGAKPSPVSAKAEAKYTFGASSGFGTKAWASSAAAAASPAAPSTTATTQKSTFGGFTSAMSGFGSFATTNHTNSASDASTTASGFGAFAKPGNTSSPFALAASSATSTNALSACKANALSPTDSHASSVGSEANDNQEDHETNGHSPASEQHAFGEGAKIKVPGVKETEVVTGEEDEDTIYQTKAKLLVLDGSNWKERGTGTLRINCKGSAHTRLVMRADSVFRLILNLSLFAEMKVFIMQERFVRFAAFEPVTNEDGSSETKLVNYALKCPNRVAAEELLDHITLRIPKKCSSDE</sequence>
<feature type="compositionally biased region" description="Polar residues" evidence="3">
    <location>
        <begin position="253"/>
        <end position="267"/>
    </location>
</feature>